<feature type="compositionally biased region" description="Polar residues" evidence="1">
    <location>
        <begin position="1"/>
        <end position="10"/>
    </location>
</feature>
<name>A0AAE1FZS3_PETCI</name>
<feature type="region of interest" description="Disordered" evidence="1">
    <location>
        <begin position="1"/>
        <end position="37"/>
    </location>
</feature>
<organism evidence="3 4">
    <name type="scientific">Petrolisthes cinctipes</name>
    <name type="common">Flat porcelain crab</name>
    <dbReference type="NCBI Taxonomy" id="88211"/>
    <lineage>
        <taxon>Eukaryota</taxon>
        <taxon>Metazoa</taxon>
        <taxon>Ecdysozoa</taxon>
        <taxon>Arthropoda</taxon>
        <taxon>Crustacea</taxon>
        <taxon>Multicrustacea</taxon>
        <taxon>Malacostraca</taxon>
        <taxon>Eumalacostraca</taxon>
        <taxon>Eucarida</taxon>
        <taxon>Decapoda</taxon>
        <taxon>Pleocyemata</taxon>
        <taxon>Anomura</taxon>
        <taxon>Galatheoidea</taxon>
        <taxon>Porcellanidae</taxon>
        <taxon>Petrolisthes</taxon>
    </lineage>
</organism>
<dbReference type="AlphaFoldDB" id="A0AAE1FZS3"/>
<sequence length="210" mass="23589">MNTSGLSTVSALRPETDNENNISGDETNYDFEPGVMYDSDKDREYIPTIDGEDTNDSDERHSRRWQRIWSSTPHKWRLLPSLVPADPEDPDSDAPPIPVVRNVTTDNWLTSVLLVSDMYENCGMTPVGTMKTYKKEVPAKMREKDTRVLGSSAFLFTKELTLVSFVPATSKKKIVLMLSLMHTTPTLGKSGKPEMIEFYNSTKGGVDAYD</sequence>
<dbReference type="EMBL" id="JAWQEG010001055">
    <property type="protein sequence ID" value="KAK3882814.1"/>
    <property type="molecule type" value="Genomic_DNA"/>
</dbReference>
<gene>
    <name evidence="3" type="ORF">Pcinc_012836</name>
</gene>
<reference evidence="3" key="1">
    <citation type="submission" date="2023-10" db="EMBL/GenBank/DDBJ databases">
        <title>Genome assemblies of two species of porcelain crab, Petrolisthes cinctipes and Petrolisthes manimaculis (Anomura: Porcellanidae).</title>
        <authorList>
            <person name="Angst P."/>
        </authorList>
    </citation>
    <scope>NUCLEOTIDE SEQUENCE</scope>
    <source>
        <strain evidence="3">PB745_01</strain>
        <tissue evidence="3">Gill</tissue>
    </source>
</reference>
<evidence type="ECO:0000256" key="1">
    <source>
        <dbReference type="SAM" id="MobiDB-lite"/>
    </source>
</evidence>
<dbReference type="Pfam" id="PF13843">
    <property type="entry name" value="DDE_Tnp_1_7"/>
    <property type="match status" value="1"/>
</dbReference>
<evidence type="ECO:0000313" key="3">
    <source>
        <dbReference type="EMBL" id="KAK3882814.1"/>
    </source>
</evidence>
<accession>A0AAE1FZS3</accession>
<keyword evidence="4" id="KW-1185">Reference proteome</keyword>
<dbReference type="InterPro" id="IPR029526">
    <property type="entry name" value="PGBD"/>
</dbReference>
<evidence type="ECO:0000259" key="2">
    <source>
        <dbReference type="Pfam" id="PF13843"/>
    </source>
</evidence>
<proteinExistence type="predicted"/>
<comment type="caution">
    <text evidence="3">The sequence shown here is derived from an EMBL/GenBank/DDBJ whole genome shotgun (WGS) entry which is preliminary data.</text>
</comment>
<protein>
    <recommendedName>
        <fullName evidence="2">PiggyBac transposable element-derived protein domain-containing protein</fullName>
    </recommendedName>
</protein>
<dbReference type="Proteomes" id="UP001286313">
    <property type="component" value="Unassembled WGS sequence"/>
</dbReference>
<feature type="domain" description="PiggyBac transposable element-derived protein" evidence="2">
    <location>
        <begin position="101"/>
        <end position="210"/>
    </location>
</feature>
<evidence type="ECO:0000313" key="4">
    <source>
        <dbReference type="Proteomes" id="UP001286313"/>
    </source>
</evidence>